<accession>A0ABV5WMD8</accession>
<organism evidence="1 2">
    <name type="scientific">Ectobacillus funiculus</name>
    <dbReference type="NCBI Taxonomy" id="137993"/>
    <lineage>
        <taxon>Bacteria</taxon>
        <taxon>Bacillati</taxon>
        <taxon>Bacillota</taxon>
        <taxon>Bacilli</taxon>
        <taxon>Bacillales</taxon>
        <taxon>Bacillaceae</taxon>
        <taxon>Ectobacillus</taxon>
    </lineage>
</organism>
<evidence type="ECO:0000313" key="2">
    <source>
        <dbReference type="Proteomes" id="UP001589609"/>
    </source>
</evidence>
<dbReference type="Gene3D" id="3.40.50.10490">
    <property type="entry name" value="Glucose-6-phosphate isomerase like protein, domain 1"/>
    <property type="match status" value="1"/>
</dbReference>
<reference evidence="1 2" key="1">
    <citation type="submission" date="2024-09" db="EMBL/GenBank/DDBJ databases">
        <authorList>
            <person name="Sun Q."/>
            <person name="Mori K."/>
        </authorList>
    </citation>
    <scope>NUCLEOTIDE SEQUENCE [LARGE SCALE GENOMIC DNA]</scope>
    <source>
        <strain evidence="1 2">JCM 11201</strain>
    </source>
</reference>
<keyword evidence="2" id="KW-1185">Reference proteome</keyword>
<dbReference type="Proteomes" id="UP001589609">
    <property type="component" value="Unassembled WGS sequence"/>
</dbReference>
<comment type="caution">
    <text evidence="1">The sequence shown here is derived from an EMBL/GenBank/DDBJ whole genome shotgun (WGS) entry which is preliminary data.</text>
</comment>
<gene>
    <name evidence="1" type="ORF">ACFFMS_25200</name>
</gene>
<evidence type="ECO:0000313" key="1">
    <source>
        <dbReference type="EMBL" id="MFB9761542.1"/>
    </source>
</evidence>
<name>A0ABV5WMD8_9BACI</name>
<sequence length="42" mass="4804">MTISFDYSNALSFMQQNEVDNLSEFVKVAHKCNCMMKNILSA</sequence>
<proteinExistence type="predicted"/>
<dbReference type="RefSeq" id="WP_379951786.1">
    <property type="nucleotide sequence ID" value="NZ_JBHMAF010000194.1"/>
</dbReference>
<protein>
    <submittedName>
        <fullName evidence="1">Uncharacterized protein</fullName>
    </submittedName>
</protein>
<dbReference type="EMBL" id="JBHMAF010000194">
    <property type="protein sequence ID" value="MFB9761542.1"/>
    <property type="molecule type" value="Genomic_DNA"/>
</dbReference>